<evidence type="ECO:0000313" key="2">
    <source>
        <dbReference type="EMBL" id="GAI04740.1"/>
    </source>
</evidence>
<organism evidence="2">
    <name type="scientific">marine sediment metagenome</name>
    <dbReference type="NCBI Taxonomy" id="412755"/>
    <lineage>
        <taxon>unclassified sequences</taxon>
        <taxon>metagenomes</taxon>
        <taxon>ecological metagenomes</taxon>
    </lineage>
</organism>
<proteinExistence type="predicted"/>
<sequence length="129" mass="14254">RRSDVQRGEPEVHSTLRYAVAKGVGDYLRELGCGFRAVYLYGSAMNGNAGIASDIDLIVIVEHKLDQVCNLLQRLDLALVTSYRVLLGFAYGPASLLDVHIVDVEEERKRDGYGAVLCSPETSPVCLWR</sequence>
<protein>
    <recommendedName>
        <fullName evidence="1">Polymerase beta nucleotidyltransferase domain-containing protein</fullName>
    </recommendedName>
</protein>
<gene>
    <name evidence="2" type="ORF">S06H3_19270</name>
</gene>
<dbReference type="InterPro" id="IPR041633">
    <property type="entry name" value="Polbeta"/>
</dbReference>
<feature type="domain" description="Polymerase beta nucleotidyltransferase" evidence="1">
    <location>
        <begin position="36"/>
        <end position="76"/>
    </location>
</feature>
<dbReference type="Pfam" id="PF18765">
    <property type="entry name" value="Polbeta"/>
    <property type="match status" value="1"/>
</dbReference>
<evidence type="ECO:0000259" key="1">
    <source>
        <dbReference type="Pfam" id="PF18765"/>
    </source>
</evidence>
<dbReference type="CDD" id="cd05403">
    <property type="entry name" value="NT_KNTase_like"/>
    <property type="match status" value="1"/>
</dbReference>
<comment type="caution">
    <text evidence="2">The sequence shown here is derived from an EMBL/GenBank/DDBJ whole genome shotgun (WGS) entry which is preliminary data.</text>
</comment>
<dbReference type="AlphaFoldDB" id="X1LQR0"/>
<dbReference type="SUPFAM" id="SSF81301">
    <property type="entry name" value="Nucleotidyltransferase"/>
    <property type="match status" value="1"/>
</dbReference>
<reference evidence="2" key="1">
    <citation type="journal article" date="2014" name="Front. Microbiol.">
        <title>High frequency of phylogenetically diverse reductive dehalogenase-homologous genes in deep subseafloor sedimentary metagenomes.</title>
        <authorList>
            <person name="Kawai M."/>
            <person name="Futagami T."/>
            <person name="Toyoda A."/>
            <person name="Takaki Y."/>
            <person name="Nishi S."/>
            <person name="Hori S."/>
            <person name="Arai W."/>
            <person name="Tsubouchi T."/>
            <person name="Morono Y."/>
            <person name="Uchiyama I."/>
            <person name="Ito T."/>
            <person name="Fujiyama A."/>
            <person name="Inagaki F."/>
            <person name="Takami H."/>
        </authorList>
    </citation>
    <scope>NUCLEOTIDE SEQUENCE</scope>
    <source>
        <strain evidence="2">Expedition CK06-06</strain>
    </source>
</reference>
<dbReference type="Gene3D" id="3.30.460.10">
    <property type="entry name" value="Beta Polymerase, domain 2"/>
    <property type="match status" value="1"/>
</dbReference>
<accession>X1LQR0</accession>
<dbReference type="InterPro" id="IPR043519">
    <property type="entry name" value="NT_sf"/>
</dbReference>
<feature type="non-terminal residue" evidence="2">
    <location>
        <position position="1"/>
    </location>
</feature>
<name>X1LQR0_9ZZZZ</name>
<dbReference type="EMBL" id="BARV01009848">
    <property type="protein sequence ID" value="GAI04740.1"/>
    <property type="molecule type" value="Genomic_DNA"/>
</dbReference>